<keyword evidence="2" id="KW-1185">Reference proteome</keyword>
<dbReference type="NCBIfam" id="TIGR04088">
    <property type="entry name" value="cognate_SipW"/>
    <property type="match status" value="1"/>
</dbReference>
<sequence length="201" mass="19875">MSEVSSSGPSTRARKIRALLAGGLVLGVGAAVTLAAWNDSVFSTGTFESGSFHLEGSADGSTYAGHDTAASAADLEFSVDASNLSPGDTVSAPFAVRLDEATTYGANVVVQPSTTTGDVTGLTYSLSTTSAFGCEDPASADLVSAGTAFGTEAGTAAFDLAAGDGSAGEPVFLCFTVTAGDALQQGQSGTATWEFLGTSEA</sequence>
<name>A0ABS4X448_9MICO</name>
<evidence type="ECO:0000313" key="2">
    <source>
        <dbReference type="Proteomes" id="UP001519290"/>
    </source>
</evidence>
<protein>
    <submittedName>
        <fullName evidence="1">Ribosomally synthesized peptide with SipW-like signal peptide</fullName>
    </submittedName>
</protein>
<dbReference type="InterPro" id="IPR023833">
    <property type="entry name" value="Signal_pept_SipW-depend-type"/>
</dbReference>
<dbReference type="Proteomes" id="UP001519290">
    <property type="component" value="Unassembled WGS sequence"/>
</dbReference>
<organism evidence="1 2">
    <name type="scientific">Brachybacterium sacelli</name>
    <dbReference type="NCBI Taxonomy" id="173364"/>
    <lineage>
        <taxon>Bacteria</taxon>
        <taxon>Bacillati</taxon>
        <taxon>Actinomycetota</taxon>
        <taxon>Actinomycetes</taxon>
        <taxon>Micrococcales</taxon>
        <taxon>Dermabacteraceae</taxon>
        <taxon>Brachybacterium</taxon>
    </lineage>
</organism>
<accession>A0ABS4X448</accession>
<dbReference type="EMBL" id="JAGIOD010000002">
    <property type="protein sequence ID" value="MBP2383111.1"/>
    <property type="molecule type" value="Genomic_DNA"/>
</dbReference>
<gene>
    <name evidence="1" type="ORF">JOF43_003100</name>
</gene>
<comment type="caution">
    <text evidence="1">The sequence shown here is derived from an EMBL/GenBank/DDBJ whole genome shotgun (WGS) entry which is preliminary data.</text>
</comment>
<dbReference type="RefSeq" id="WP_209903702.1">
    <property type="nucleotide sequence ID" value="NZ_BAAAJW010000005.1"/>
</dbReference>
<proteinExistence type="predicted"/>
<evidence type="ECO:0000313" key="1">
    <source>
        <dbReference type="EMBL" id="MBP2383111.1"/>
    </source>
</evidence>
<reference evidence="1 2" key="1">
    <citation type="submission" date="2021-03" db="EMBL/GenBank/DDBJ databases">
        <title>Sequencing the genomes of 1000 actinobacteria strains.</title>
        <authorList>
            <person name="Klenk H.-P."/>
        </authorList>
    </citation>
    <scope>NUCLEOTIDE SEQUENCE [LARGE SCALE GENOMIC DNA]</scope>
    <source>
        <strain evidence="1 2">DSM 14566</strain>
    </source>
</reference>